<dbReference type="InterPro" id="IPR031658">
    <property type="entry name" value="Cyclin_C_2"/>
</dbReference>
<protein>
    <recommendedName>
        <fullName evidence="8">Cyclin-like domain-containing protein</fullName>
    </recommendedName>
</protein>
<dbReference type="InterPro" id="IPR036915">
    <property type="entry name" value="Cyclin-like_sf"/>
</dbReference>
<evidence type="ECO:0008006" key="8">
    <source>
        <dbReference type="Google" id="ProtNLM"/>
    </source>
</evidence>
<dbReference type="GO" id="GO:0006357">
    <property type="term" value="P:regulation of transcription by RNA polymerase II"/>
    <property type="evidence" value="ECO:0007669"/>
    <property type="project" value="InterPro"/>
</dbReference>
<dbReference type="Pfam" id="PF00134">
    <property type="entry name" value="Cyclin_N"/>
    <property type="match status" value="1"/>
</dbReference>
<dbReference type="RefSeq" id="XP_044555855.1">
    <property type="nucleotide sequence ID" value="XM_044693285.1"/>
</dbReference>
<reference evidence="6 7" key="1">
    <citation type="journal article" date="2018" name="BMC Genomics">
        <title>The genome of Naegleria lovaniensis, the basis for a comparative approach to unravel pathogenicity factors of the human pathogenic amoeba N. fowleri.</title>
        <authorList>
            <person name="Liechti N."/>
            <person name="Schurch N."/>
            <person name="Bruggmann R."/>
            <person name="Wittwer M."/>
        </authorList>
    </citation>
    <scope>NUCLEOTIDE SEQUENCE [LARGE SCALE GENOMIC DNA]</scope>
    <source>
        <strain evidence="6 7">ATCC 30569</strain>
    </source>
</reference>
<evidence type="ECO:0000256" key="1">
    <source>
        <dbReference type="ARBA" id="ARBA00023127"/>
    </source>
</evidence>
<feature type="domain" description="Cyclin C-terminal" evidence="5">
    <location>
        <begin position="190"/>
        <end position="277"/>
    </location>
</feature>
<evidence type="ECO:0000256" key="2">
    <source>
        <dbReference type="SAM" id="Coils"/>
    </source>
</evidence>
<dbReference type="GeneID" id="68096180"/>
<organism evidence="6 7">
    <name type="scientific">Naegleria lovaniensis</name>
    <name type="common">Amoeba</name>
    <dbReference type="NCBI Taxonomy" id="51637"/>
    <lineage>
        <taxon>Eukaryota</taxon>
        <taxon>Discoba</taxon>
        <taxon>Heterolobosea</taxon>
        <taxon>Tetramitia</taxon>
        <taxon>Eutetramitia</taxon>
        <taxon>Vahlkampfiidae</taxon>
        <taxon>Naegleria</taxon>
    </lineage>
</organism>
<keyword evidence="1" id="KW-0195">Cyclin</keyword>
<dbReference type="SUPFAM" id="SSF47954">
    <property type="entry name" value="Cyclin-like"/>
    <property type="match status" value="2"/>
</dbReference>
<dbReference type="EMBL" id="PYSW02000001">
    <property type="protein sequence ID" value="KAG2393961.1"/>
    <property type="molecule type" value="Genomic_DNA"/>
</dbReference>
<keyword evidence="2" id="KW-0175">Coiled coil</keyword>
<feature type="region of interest" description="Disordered" evidence="3">
    <location>
        <begin position="1"/>
        <end position="29"/>
    </location>
</feature>
<dbReference type="PANTHER" id="PTHR10026">
    <property type="entry name" value="CYCLIN"/>
    <property type="match status" value="1"/>
</dbReference>
<evidence type="ECO:0000259" key="4">
    <source>
        <dbReference type="Pfam" id="PF00134"/>
    </source>
</evidence>
<dbReference type="Gene3D" id="1.10.472.10">
    <property type="entry name" value="Cyclin-like"/>
    <property type="match status" value="1"/>
</dbReference>
<sequence length="344" mass="39818">MTTIPPTLPSTSGGFDSSSGASENATSPFVDSTHRKNWIFSKDQLNEIRNKSLEKVRQQILDLQEKYSEKLSENDLLSPEEESLIVLRFSETLLHISTKLMYPLHVKATALTYLKRFYLKHSIMEYDIVFMMLTCIFLATKTEEKFVALAQFLENVNAVVSDAGTLTSQFIFKNELILLQGLDFNLMVYHPYRSLFAYAHDLHDMYGNDADVLYEGAQQKITELIKSTDTIFLYTPSVIALASLYIVSTDVAKNFISKMFPTQEAQLLRQVEEIKTIYHSSTPEKSKLKAADKKLKKVRKILKPQLEELEERYLAQIAEEQRVKREEKYRKRDLQQQLEQKKFL</sequence>
<name>A0AA88H5D2_NAELO</name>
<dbReference type="Proteomes" id="UP000816034">
    <property type="component" value="Unassembled WGS sequence"/>
</dbReference>
<dbReference type="Pfam" id="PF16899">
    <property type="entry name" value="Cyclin_C_2"/>
    <property type="match status" value="1"/>
</dbReference>
<feature type="coiled-coil region" evidence="2">
    <location>
        <begin position="306"/>
        <end position="337"/>
    </location>
</feature>
<evidence type="ECO:0000313" key="7">
    <source>
        <dbReference type="Proteomes" id="UP000816034"/>
    </source>
</evidence>
<dbReference type="InterPro" id="IPR006671">
    <property type="entry name" value="Cyclin_N"/>
</dbReference>
<accession>A0AA88H5D2</accession>
<evidence type="ECO:0000256" key="3">
    <source>
        <dbReference type="SAM" id="MobiDB-lite"/>
    </source>
</evidence>
<comment type="caution">
    <text evidence="6">The sequence shown here is derived from an EMBL/GenBank/DDBJ whole genome shotgun (WGS) entry which is preliminary data.</text>
</comment>
<evidence type="ECO:0000313" key="6">
    <source>
        <dbReference type="EMBL" id="KAG2393961.1"/>
    </source>
</evidence>
<gene>
    <name evidence="6" type="ORF">C9374_003725</name>
</gene>
<feature type="domain" description="Cyclin N-terminal" evidence="4">
    <location>
        <begin position="105"/>
        <end position="186"/>
    </location>
</feature>
<dbReference type="InterPro" id="IPR043198">
    <property type="entry name" value="Cyclin/Ssn8"/>
</dbReference>
<dbReference type="CDD" id="cd20524">
    <property type="entry name" value="CYCLIN_CCNH_rpt1"/>
    <property type="match status" value="1"/>
</dbReference>
<evidence type="ECO:0000259" key="5">
    <source>
        <dbReference type="Pfam" id="PF16899"/>
    </source>
</evidence>
<keyword evidence="7" id="KW-1185">Reference proteome</keyword>
<dbReference type="GO" id="GO:0016538">
    <property type="term" value="F:cyclin-dependent protein serine/threonine kinase regulator activity"/>
    <property type="evidence" value="ECO:0007669"/>
    <property type="project" value="InterPro"/>
</dbReference>
<proteinExistence type="predicted"/>
<dbReference type="AlphaFoldDB" id="A0AA88H5D2"/>